<dbReference type="GO" id="GO:0046872">
    <property type="term" value="F:metal ion binding"/>
    <property type="evidence" value="ECO:0007669"/>
    <property type="project" value="UniProtKB-KW"/>
</dbReference>
<dbReference type="Pfam" id="PF04055">
    <property type="entry name" value="Radical_SAM"/>
    <property type="match status" value="1"/>
</dbReference>
<protein>
    <submittedName>
        <fullName evidence="8">Radical SAM domain iron-sulfur cluster-binding oxidoreductase, solute-binding domain-containing</fullName>
    </submittedName>
</protein>
<keyword evidence="4" id="KW-0479">Metal-binding</keyword>
<dbReference type="SFLD" id="SFLDS00029">
    <property type="entry name" value="Radical_SAM"/>
    <property type="match status" value="1"/>
</dbReference>
<dbReference type="HOGENOM" id="CLU_462970_0_0_7"/>
<dbReference type="KEGG" id="pca:Pcar_2049"/>
<reference evidence="8 9" key="2">
    <citation type="journal article" date="2012" name="BMC Genomics">
        <title>The genome of Pelobacter carbinolicus reveals surprising metabolic capabilities and physiological features.</title>
        <authorList>
            <person name="Aklujkar M."/>
            <person name="Haveman S.A."/>
            <person name="Didonato R.Jr."/>
            <person name="Chertkov O."/>
            <person name="Han C.S."/>
            <person name="Land M.L."/>
            <person name="Brown P."/>
            <person name="Lovley D.R."/>
        </authorList>
    </citation>
    <scope>NUCLEOTIDE SEQUENCE [LARGE SCALE GENOMIC DNA]</scope>
    <source>
        <strain evidence="9">DSM 2380 / NBRC 103641 / GraBd1</strain>
    </source>
</reference>
<dbReference type="eggNOG" id="COG1180">
    <property type="taxonomic scope" value="Bacteria"/>
</dbReference>
<dbReference type="SFLD" id="SFLDG01101">
    <property type="entry name" value="Uncharacterised_Radical_SAM_Su"/>
    <property type="match status" value="1"/>
</dbReference>
<comment type="cofactor">
    <cofactor evidence="1">
        <name>[4Fe-4S] cluster</name>
        <dbReference type="ChEBI" id="CHEBI:49883"/>
    </cofactor>
</comment>
<dbReference type="InterPro" id="IPR058240">
    <property type="entry name" value="rSAM_sf"/>
</dbReference>
<evidence type="ECO:0000259" key="7">
    <source>
        <dbReference type="PROSITE" id="PS51918"/>
    </source>
</evidence>
<name>Q3A2W7_SYNC1</name>
<dbReference type="GO" id="GO:0003824">
    <property type="term" value="F:catalytic activity"/>
    <property type="evidence" value="ECO:0007669"/>
    <property type="project" value="InterPro"/>
</dbReference>
<evidence type="ECO:0000256" key="6">
    <source>
        <dbReference type="ARBA" id="ARBA00023014"/>
    </source>
</evidence>
<dbReference type="PROSITE" id="PS51918">
    <property type="entry name" value="RADICAL_SAM"/>
    <property type="match status" value="1"/>
</dbReference>
<evidence type="ECO:0000256" key="3">
    <source>
        <dbReference type="ARBA" id="ARBA00022691"/>
    </source>
</evidence>
<evidence type="ECO:0000313" key="9">
    <source>
        <dbReference type="Proteomes" id="UP000002534"/>
    </source>
</evidence>
<keyword evidence="2" id="KW-0004">4Fe-4S</keyword>
<dbReference type="AlphaFoldDB" id="Q3A2W7"/>
<dbReference type="InterPro" id="IPR007197">
    <property type="entry name" value="rSAM"/>
</dbReference>
<sequence>MKCVICEMECDLAEGEIGSCGMYVRTGGEIRERYPDRYLAAVDTAIECMPMVHYHPRGKFLQVCTVGCNFNCQGCVSEILTDHFCAIEGAFQELSPEQVVRKAREQDCLGVMFCFNEPTVSYFTFRQLAILAHKNGLLVGCSTNGYMTEPALYGLIPFLDFVNIGLKGASREAYAACGIDRLTPIWRNLTDLYRHGVYVEVSAIYRKHGEAELSKVAEFLASLSRDIPLQVMRFIPFGDASAAMEPSVREAEAVCRQLRRQLRYVYLFNSPGTEDLNSHCPDCGAKIMQRGFFGPMASNLFDYQPQGRCRCGFQLPIQGSIHTGPVTERGYFGGYRTINALKMIRAILGTIGVTDKARIDAVLIKVLKEDVIKQLYDRLNRVDSYFDTIDYFASLTGQEHRATAFRDYVSSRLARIEDKIRRLEKPSVYSCLGHPLIAVFEEKMEARLIETAGGQLTNRQLNQDSRPGVTLSQEQFCRMAPDTIIVADAAAWPRQDFIAYCTEHHLDVPAVRAQKIFHLHPFRSSTNPDWILGLMRLANIIHPSVFGFDLRKEADDFYGEFYGIPFSEDFNLAFSHQRLNNTSENHDSVTIHTRR</sequence>
<dbReference type="InterPro" id="IPR034457">
    <property type="entry name" value="Organic_radical-activating"/>
</dbReference>
<dbReference type="Gene3D" id="3.20.20.70">
    <property type="entry name" value="Aldolase class I"/>
    <property type="match status" value="1"/>
</dbReference>
<dbReference type="Proteomes" id="UP000002534">
    <property type="component" value="Chromosome"/>
</dbReference>
<dbReference type="PANTHER" id="PTHR30352:SF5">
    <property type="entry name" value="PYRUVATE FORMATE-LYASE 1-ACTIVATING ENZYME"/>
    <property type="match status" value="1"/>
</dbReference>
<evidence type="ECO:0000313" key="8">
    <source>
        <dbReference type="EMBL" id="ABA89290.1"/>
    </source>
</evidence>
<dbReference type="InterPro" id="IPR013785">
    <property type="entry name" value="Aldolase_TIM"/>
</dbReference>
<reference evidence="9" key="1">
    <citation type="submission" date="2005-10" db="EMBL/GenBank/DDBJ databases">
        <title>Complete sequence of Pelobacter carbinolicus DSM 2380.</title>
        <authorList>
            <person name="Copeland A."/>
            <person name="Lucas S."/>
            <person name="Lapidus A."/>
            <person name="Barry K."/>
            <person name="Detter J.C."/>
            <person name="Glavina T."/>
            <person name="Hammon N."/>
            <person name="Israni S."/>
            <person name="Pitluck S."/>
            <person name="Chertkov O."/>
            <person name="Schmutz J."/>
            <person name="Larimer F."/>
            <person name="Land M."/>
            <person name="Kyrpides N."/>
            <person name="Ivanova N."/>
            <person name="Richardson P."/>
        </authorList>
    </citation>
    <scope>NUCLEOTIDE SEQUENCE [LARGE SCALE GENOMIC DNA]</scope>
    <source>
        <strain evidence="9">DSM 2380 / NBRC 103641 / GraBd1</strain>
    </source>
</reference>
<accession>Q3A2W7</accession>
<dbReference type="STRING" id="338963.Pcar_2049"/>
<dbReference type="RefSeq" id="WP_011341801.1">
    <property type="nucleotide sequence ID" value="NC_007498.2"/>
</dbReference>
<organism evidence="8 9">
    <name type="scientific">Syntrophotalea carbinolica (strain DSM 2380 / NBRC 103641 / GraBd1)</name>
    <name type="common">Pelobacter carbinolicus</name>
    <dbReference type="NCBI Taxonomy" id="338963"/>
    <lineage>
        <taxon>Bacteria</taxon>
        <taxon>Pseudomonadati</taxon>
        <taxon>Thermodesulfobacteriota</taxon>
        <taxon>Desulfuromonadia</taxon>
        <taxon>Desulfuromonadales</taxon>
        <taxon>Syntrophotaleaceae</taxon>
        <taxon>Syntrophotalea</taxon>
    </lineage>
</organism>
<keyword evidence="9" id="KW-1185">Reference proteome</keyword>
<keyword evidence="6" id="KW-0411">Iron-sulfur</keyword>
<dbReference type="InterPro" id="IPR027596">
    <property type="entry name" value="AmmeMemoSam_rS"/>
</dbReference>
<gene>
    <name evidence="8" type="ordered locus">Pcar_2049</name>
</gene>
<proteinExistence type="predicted"/>
<evidence type="ECO:0000256" key="5">
    <source>
        <dbReference type="ARBA" id="ARBA00023004"/>
    </source>
</evidence>
<dbReference type="SUPFAM" id="SSF53807">
    <property type="entry name" value="Helical backbone' metal receptor"/>
    <property type="match status" value="1"/>
</dbReference>
<dbReference type="Gene3D" id="3.40.50.1980">
    <property type="entry name" value="Nitrogenase molybdenum iron protein domain"/>
    <property type="match status" value="1"/>
</dbReference>
<dbReference type="GO" id="GO:0051539">
    <property type="term" value="F:4 iron, 4 sulfur cluster binding"/>
    <property type="evidence" value="ECO:0007669"/>
    <property type="project" value="UniProtKB-KW"/>
</dbReference>
<dbReference type="EMBL" id="CP000142">
    <property type="protein sequence ID" value="ABA89290.1"/>
    <property type="molecule type" value="Genomic_DNA"/>
</dbReference>
<dbReference type="OrthoDB" id="9775594at2"/>
<evidence type="ECO:0000256" key="1">
    <source>
        <dbReference type="ARBA" id="ARBA00001966"/>
    </source>
</evidence>
<evidence type="ECO:0000256" key="4">
    <source>
        <dbReference type="ARBA" id="ARBA00022723"/>
    </source>
</evidence>
<keyword evidence="3" id="KW-0949">S-adenosyl-L-methionine</keyword>
<dbReference type="PANTHER" id="PTHR30352">
    <property type="entry name" value="PYRUVATE FORMATE-LYASE-ACTIVATING ENZYME"/>
    <property type="match status" value="1"/>
</dbReference>
<dbReference type="SUPFAM" id="SSF102114">
    <property type="entry name" value="Radical SAM enzymes"/>
    <property type="match status" value="1"/>
</dbReference>
<keyword evidence="5" id="KW-0408">Iron</keyword>
<feature type="domain" description="Radical SAM core" evidence="7">
    <location>
        <begin position="53"/>
        <end position="271"/>
    </location>
</feature>
<evidence type="ECO:0000256" key="2">
    <source>
        <dbReference type="ARBA" id="ARBA00022485"/>
    </source>
</evidence>